<feature type="region of interest" description="Disordered" evidence="1">
    <location>
        <begin position="489"/>
        <end position="543"/>
    </location>
</feature>
<dbReference type="PANTHER" id="PTHR24148:SF64">
    <property type="entry name" value="HETEROKARYON INCOMPATIBILITY DOMAIN-CONTAINING PROTEIN"/>
    <property type="match status" value="1"/>
</dbReference>
<gene>
    <name evidence="3" type="ORF">QBC47DRAFT_407873</name>
</gene>
<reference evidence="3" key="1">
    <citation type="submission" date="2023-06" db="EMBL/GenBank/DDBJ databases">
        <title>Genome-scale phylogeny and comparative genomics of the fungal order Sordariales.</title>
        <authorList>
            <consortium name="Lawrence Berkeley National Laboratory"/>
            <person name="Hensen N."/>
            <person name="Bonometti L."/>
            <person name="Westerberg I."/>
            <person name="Brannstrom I.O."/>
            <person name="Guillou S."/>
            <person name="Cros-Aarteil S."/>
            <person name="Calhoun S."/>
            <person name="Haridas S."/>
            <person name="Kuo A."/>
            <person name="Mondo S."/>
            <person name="Pangilinan J."/>
            <person name="Riley R."/>
            <person name="Labutti K."/>
            <person name="Andreopoulos B."/>
            <person name="Lipzen A."/>
            <person name="Chen C."/>
            <person name="Yanf M."/>
            <person name="Daum C."/>
            <person name="Ng V."/>
            <person name="Clum A."/>
            <person name="Steindorff A."/>
            <person name="Ohm R."/>
            <person name="Martin F."/>
            <person name="Silar P."/>
            <person name="Natvig D."/>
            <person name="Lalanne C."/>
            <person name="Gautier V."/>
            <person name="Ament-Velasquez S.L."/>
            <person name="Kruys A."/>
            <person name="Hutchinson M.I."/>
            <person name="Powell A.J."/>
            <person name="Barry K."/>
            <person name="Miller A.N."/>
            <person name="Grigoriev I.V."/>
            <person name="Debuchy R."/>
            <person name="Gladieux P."/>
            <person name="Thoren M.H."/>
            <person name="Johannesson H."/>
        </authorList>
    </citation>
    <scope>NUCLEOTIDE SEQUENCE</scope>
    <source>
        <strain evidence="3">PSN4</strain>
    </source>
</reference>
<dbReference type="Pfam" id="PF26639">
    <property type="entry name" value="Het-6_barrel"/>
    <property type="match status" value="1"/>
</dbReference>
<comment type="caution">
    <text evidence="3">The sequence shown here is derived from an EMBL/GenBank/DDBJ whole genome shotgun (WGS) entry which is preliminary data.</text>
</comment>
<organism evidence="3 4">
    <name type="scientific">Echria macrotheca</name>
    <dbReference type="NCBI Taxonomy" id="438768"/>
    <lineage>
        <taxon>Eukaryota</taxon>
        <taxon>Fungi</taxon>
        <taxon>Dikarya</taxon>
        <taxon>Ascomycota</taxon>
        <taxon>Pezizomycotina</taxon>
        <taxon>Sordariomycetes</taxon>
        <taxon>Sordariomycetidae</taxon>
        <taxon>Sordariales</taxon>
        <taxon>Schizotheciaceae</taxon>
        <taxon>Echria</taxon>
    </lineage>
</organism>
<name>A0AAJ0F3P2_9PEZI</name>
<evidence type="ECO:0000313" key="4">
    <source>
        <dbReference type="Proteomes" id="UP001239445"/>
    </source>
</evidence>
<keyword evidence="4" id="KW-1185">Reference proteome</keyword>
<evidence type="ECO:0000259" key="2">
    <source>
        <dbReference type="Pfam" id="PF06985"/>
    </source>
</evidence>
<sequence length="732" mass="82357">MATFAFTPRPFYPSLSPQNREIRLLHLQPGTGDDAIECRLTVASLDSNPSYEALSYQWGRVPTNVSVDGHMVIIPLSLEGALQRVRAPDRERVLWADAICINQSDVAERNTQVALMADIYRQCERCLVYLGTPPSRPFDNPRDDAGFAGSGLPALLAALASKHHRNQPGAPPISPMFSSTDMRLRELIRAGWWTRIWVVQEVVLAPHSTALYGVLEIDFVDLNRAAEFVDEHDVGSAWTSSANVTDDLCHCMDFMKNKFMWVNLLEMRDRVFQLLRVNGPALDGVNASATASPAETQPQSVIDVMLAVRTRDCTDPRDKIFGILSLVRDWGGQPPIRADYTLEVGDLFLEFAKRMVMGEPGPKTLLLSQGIRPASTGMAGIPSWVPDWSQKGSGYDSYLWHLETQRQRTEGTPSVSIHGSIMRLGRGLSRGVVVDVTPPGVPLHKSYGQPPSMQDFQRFTGMIRIWSRFAGMQNELSLFGILRRHVRDNEDRQQQQEQQEGGEPREETDERRNPDEQQEPREASAAGSDDNGNDNDNDSDSGSYARVMRDMERCANDWDFMPDVQELFAFVAYHRKALRRIAPDELAFYRTLLHNNFPLHLRQARYHQEAVCVLRLLLAFYTMVGDPDRFLTRTHSVMLDKMNETLELIDLTQKRLFRTGGGLLGIAPKDVQEGDEIFSFEGIDTTFVLRSVGAQPVDAKGEQPCYKLVGYCYVDQLDGGMGWEGAQEIYLQ</sequence>
<dbReference type="InterPro" id="IPR052895">
    <property type="entry name" value="HetReg/Transcr_Mod"/>
</dbReference>
<dbReference type="Proteomes" id="UP001239445">
    <property type="component" value="Unassembled WGS sequence"/>
</dbReference>
<evidence type="ECO:0000256" key="1">
    <source>
        <dbReference type="SAM" id="MobiDB-lite"/>
    </source>
</evidence>
<feature type="compositionally biased region" description="Basic and acidic residues" evidence="1">
    <location>
        <begin position="502"/>
        <end position="522"/>
    </location>
</feature>
<dbReference type="Pfam" id="PF06985">
    <property type="entry name" value="HET"/>
    <property type="match status" value="1"/>
</dbReference>
<dbReference type="InterPro" id="IPR010730">
    <property type="entry name" value="HET"/>
</dbReference>
<evidence type="ECO:0000313" key="3">
    <source>
        <dbReference type="EMBL" id="KAK1749593.1"/>
    </source>
</evidence>
<accession>A0AAJ0F3P2</accession>
<protein>
    <submittedName>
        <fullName evidence="3">Heterokaryon incompatibility protein-domain-containing protein</fullName>
    </submittedName>
</protein>
<dbReference type="AlphaFoldDB" id="A0AAJ0F3P2"/>
<proteinExistence type="predicted"/>
<feature type="domain" description="Heterokaryon incompatibility" evidence="2">
    <location>
        <begin position="51"/>
        <end position="201"/>
    </location>
</feature>
<dbReference type="EMBL" id="MU839855">
    <property type="protein sequence ID" value="KAK1749593.1"/>
    <property type="molecule type" value="Genomic_DNA"/>
</dbReference>
<dbReference type="PANTHER" id="PTHR24148">
    <property type="entry name" value="ANKYRIN REPEAT DOMAIN-CONTAINING PROTEIN 39 HOMOLOG-RELATED"/>
    <property type="match status" value="1"/>
</dbReference>